<evidence type="ECO:0000256" key="2">
    <source>
        <dbReference type="SAM" id="Phobius"/>
    </source>
</evidence>
<dbReference type="InterPro" id="IPR013784">
    <property type="entry name" value="Carb-bd-like_fold"/>
</dbReference>
<keyword evidence="2" id="KW-0472">Membrane</keyword>
<proteinExistence type="predicted"/>
<name>A0A7G5GNU2_9BACT</name>
<evidence type="ECO:0000256" key="1">
    <source>
        <dbReference type="ARBA" id="ARBA00022729"/>
    </source>
</evidence>
<dbReference type="EMBL" id="CP059732">
    <property type="protein sequence ID" value="QMW00534.1"/>
    <property type="molecule type" value="Genomic_DNA"/>
</dbReference>
<evidence type="ECO:0000259" key="4">
    <source>
        <dbReference type="Pfam" id="PF14686"/>
    </source>
</evidence>
<evidence type="ECO:0000313" key="5">
    <source>
        <dbReference type="EMBL" id="QMW00534.1"/>
    </source>
</evidence>
<keyword evidence="2" id="KW-0812">Transmembrane</keyword>
<dbReference type="Pfam" id="PF14686">
    <property type="entry name" value="fn3_3"/>
    <property type="match status" value="1"/>
</dbReference>
<dbReference type="SUPFAM" id="SSF49452">
    <property type="entry name" value="Starch-binding domain-like"/>
    <property type="match status" value="1"/>
</dbReference>
<keyword evidence="2" id="KW-1133">Transmembrane helix</keyword>
<dbReference type="GO" id="GO:0030246">
    <property type="term" value="F:carbohydrate binding"/>
    <property type="evidence" value="ECO:0007669"/>
    <property type="project" value="InterPro"/>
</dbReference>
<feature type="domain" description="Rhamnogalacturonan lyase" evidence="4">
    <location>
        <begin position="202"/>
        <end position="232"/>
    </location>
</feature>
<evidence type="ECO:0000313" key="6">
    <source>
        <dbReference type="Proteomes" id="UP000515369"/>
    </source>
</evidence>
<evidence type="ECO:0000259" key="3">
    <source>
        <dbReference type="Pfam" id="PF13205"/>
    </source>
</evidence>
<keyword evidence="6" id="KW-1185">Reference proteome</keyword>
<accession>A0A7G5GNU2</accession>
<feature type="transmembrane region" description="Helical" evidence="2">
    <location>
        <begin position="21"/>
        <end position="47"/>
    </location>
</feature>
<dbReference type="RefSeq" id="WP_182457650.1">
    <property type="nucleotide sequence ID" value="NZ_CP059732.1"/>
</dbReference>
<keyword evidence="1" id="KW-0732">Signal</keyword>
<dbReference type="Proteomes" id="UP000515369">
    <property type="component" value="Chromosome"/>
</dbReference>
<reference evidence="5 6" key="1">
    <citation type="submission" date="2020-07" db="EMBL/GenBank/DDBJ databases">
        <title>Spirosoma foliorum sp. nov., isolated from the leaves on the Nejang mountain Korea, Republic of.</title>
        <authorList>
            <person name="Ho H."/>
            <person name="Lee Y.-J."/>
            <person name="Nurcahyanto D.-A."/>
            <person name="Kim S.-G."/>
        </authorList>
    </citation>
    <scope>NUCLEOTIDE SEQUENCE [LARGE SCALE GENOMIC DNA]</scope>
    <source>
        <strain evidence="5 6">PL0136</strain>
    </source>
</reference>
<feature type="domain" description="SbsA Ig-like" evidence="3">
    <location>
        <begin position="62"/>
        <end position="161"/>
    </location>
</feature>
<dbReference type="KEGG" id="sfol:H3H32_21305"/>
<organism evidence="5 6">
    <name type="scientific">Spirosoma foliorum</name>
    <dbReference type="NCBI Taxonomy" id="2710596"/>
    <lineage>
        <taxon>Bacteria</taxon>
        <taxon>Pseudomonadati</taxon>
        <taxon>Bacteroidota</taxon>
        <taxon>Cytophagia</taxon>
        <taxon>Cytophagales</taxon>
        <taxon>Cytophagaceae</taxon>
        <taxon>Spirosoma</taxon>
    </lineage>
</organism>
<sequence>MSESVKERKSDYPLQVHKVSCLGVIHSVSTWFRYFFIAFFLTLPFLLQNCAQVAQPPGGKKDTLAPKLVSSMPAARQLNYKGKTVELEFDEYVNSENLQQKITITPQDSNTFVVKSLPFGIRLNFNKQFLPNTTYTIDFADGIKDVTERNIAKNTKVVFSTGPTIDSLFLTGNVVDDESRTPLLGFVVGLFASTDTLPINRKRPQYFARTDSSGNFRIENVKAGLYKVYGFDDKDLNLVNNTPGERVAFRDSVLNLNRNYTDINMVAFRGYGKPRISRRERTDETLGLELSSGIASYKLRYGRPVSTSAASSTATSTTSVSTSAVSISATSPTITEASYTGDTLVSFLENPKMIRLFRPANRAADDTLHLTIVAEDSVGNVTEMRERIYFSPLKTKAKNRSPLTVQINPPSGEPIDKNLEFTLVFNKPVFRFDTKLIIIGPDSTKPLPLTPANLTWSNNNSRLVIKQATNLKDTLLFRLQKGSFVSVQGDTLAKYSARYRIAEEDSYGLIAGRVSPATIGSAGKNFIVELLDDKYKVIRAAYGTAAYSFGRLKPGLYRVRLIIDANGNRKRDIGNVQKGIQPERIIYAPGTEENGSIRVKQNFELTDTDF</sequence>
<dbReference type="Pfam" id="PF13205">
    <property type="entry name" value="Big_5"/>
    <property type="match status" value="1"/>
</dbReference>
<dbReference type="InterPro" id="IPR032812">
    <property type="entry name" value="SbsA_Ig"/>
</dbReference>
<protein>
    <submittedName>
        <fullName evidence="5">Ig-like domain-containing protein</fullName>
    </submittedName>
</protein>
<dbReference type="AlphaFoldDB" id="A0A7G5GNU2"/>
<dbReference type="InterPro" id="IPR029413">
    <property type="entry name" value="RG-lyase_II"/>
</dbReference>
<gene>
    <name evidence="5" type="ORF">H3H32_21305</name>
</gene>